<accession>A0A848J976</accession>
<name>A0A848J976_9BACT</name>
<dbReference type="RefSeq" id="WP_169682874.1">
    <property type="nucleotide sequence ID" value="NZ_JABBNU010000009.1"/>
</dbReference>
<evidence type="ECO:0000256" key="1">
    <source>
        <dbReference type="SAM" id="MobiDB-lite"/>
    </source>
</evidence>
<proteinExistence type="predicted"/>
<gene>
    <name evidence="3" type="ORF">HH304_14430</name>
</gene>
<evidence type="ECO:0000313" key="4">
    <source>
        <dbReference type="Proteomes" id="UP000559010"/>
    </source>
</evidence>
<protein>
    <recommendedName>
        <fullName evidence="5">PKD domain-containing protein</fullName>
    </recommendedName>
</protein>
<keyword evidence="4" id="KW-1185">Reference proteome</keyword>
<reference evidence="3 4" key="1">
    <citation type="submission" date="2020-04" db="EMBL/GenBank/DDBJ databases">
        <title>Flammeovirgaceae bacterium KN852 isolated from deep sea.</title>
        <authorList>
            <person name="Zhang D.-C."/>
        </authorList>
    </citation>
    <scope>NUCLEOTIDE SEQUENCE [LARGE SCALE GENOMIC DNA]</scope>
    <source>
        <strain evidence="3 4">KN852</strain>
    </source>
</reference>
<feature type="chain" id="PRO_5032553851" description="PKD domain-containing protein" evidence="2">
    <location>
        <begin position="22"/>
        <end position="336"/>
    </location>
</feature>
<evidence type="ECO:0000313" key="3">
    <source>
        <dbReference type="EMBL" id="NMM49602.1"/>
    </source>
</evidence>
<feature type="compositionally biased region" description="Basic and acidic residues" evidence="1">
    <location>
        <begin position="33"/>
        <end position="45"/>
    </location>
</feature>
<feature type="signal peptide" evidence="2">
    <location>
        <begin position="1"/>
        <end position="21"/>
    </location>
</feature>
<dbReference type="Proteomes" id="UP000559010">
    <property type="component" value="Unassembled WGS sequence"/>
</dbReference>
<evidence type="ECO:0008006" key="5">
    <source>
        <dbReference type="Google" id="ProtNLM"/>
    </source>
</evidence>
<sequence>MKTTFKFPAFFIIIAVIFVTACFEDGNPFDKNDSKGTGKVGKDDITENDSSSTDSLSCPILHFSVENDSFGVYYFTADFEGRDETPYFWHVDGEPIGQIAVEDSTNHTLVWQFNPGDHRVCIKSSTDECGELFYCESISYDPYQSQCPELSFTTNILSARNYEFFADTSKLDSVEWYGWMVNGQIVENEGNYYNGDGYLNYIFESEGYYEVCLVTETPNCPQGSTFCADYFIQFDSIPDDSTGTIAECRELGFNYALDNNDSTYTFTADFEDMDSISYSWSVFTNGDYLGGKTRQAGSNSSHNFQWYFEPNQNYVICLKQIDGDCENYQICEEIRL</sequence>
<dbReference type="AlphaFoldDB" id="A0A848J976"/>
<organism evidence="3 4">
    <name type="scientific">Marinigracilibium pacificum</name>
    <dbReference type="NCBI Taxonomy" id="2729599"/>
    <lineage>
        <taxon>Bacteria</taxon>
        <taxon>Pseudomonadati</taxon>
        <taxon>Bacteroidota</taxon>
        <taxon>Cytophagia</taxon>
        <taxon>Cytophagales</taxon>
        <taxon>Flammeovirgaceae</taxon>
        <taxon>Marinigracilibium</taxon>
    </lineage>
</organism>
<evidence type="ECO:0000256" key="2">
    <source>
        <dbReference type="SAM" id="SignalP"/>
    </source>
</evidence>
<feature type="region of interest" description="Disordered" evidence="1">
    <location>
        <begin position="33"/>
        <end position="55"/>
    </location>
</feature>
<comment type="caution">
    <text evidence="3">The sequence shown here is derived from an EMBL/GenBank/DDBJ whole genome shotgun (WGS) entry which is preliminary data.</text>
</comment>
<dbReference type="EMBL" id="JABBNU010000009">
    <property type="protein sequence ID" value="NMM49602.1"/>
    <property type="molecule type" value="Genomic_DNA"/>
</dbReference>
<keyword evidence="2" id="KW-0732">Signal</keyword>
<dbReference type="PROSITE" id="PS51257">
    <property type="entry name" value="PROKAR_LIPOPROTEIN"/>
    <property type="match status" value="1"/>
</dbReference>